<accession>A0A3B0T083</accession>
<sequence>MIFDWLLNWKGEWWLEGYDTFAQDSYHLPGTYRTKEKAEKAAKRRLRQLERTQPPETSGGQDGIQDQVYVRGPEGQNIRILPDA</sequence>
<gene>
    <name evidence="2" type="ORF">MNBD_ALPHA09-167</name>
</gene>
<dbReference type="EMBL" id="UOEM01000038">
    <property type="protein sequence ID" value="VAW12161.1"/>
    <property type="molecule type" value="Genomic_DNA"/>
</dbReference>
<proteinExistence type="predicted"/>
<name>A0A3B0T083_9ZZZZ</name>
<organism evidence="2">
    <name type="scientific">hydrothermal vent metagenome</name>
    <dbReference type="NCBI Taxonomy" id="652676"/>
    <lineage>
        <taxon>unclassified sequences</taxon>
        <taxon>metagenomes</taxon>
        <taxon>ecological metagenomes</taxon>
    </lineage>
</organism>
<evidence type="ECO:0000313" key="2">
    <source>
        <dbReference type="EMBL" id="VAW12161.1"/>
    </source>
</evidence>
<protein>
    <submittedName>
        <fullName evidence="2">Uncharacterized protein</fullName>
    </submittedName>
</protein>
<feature type="region of interest" description="Disordered" evidence="1">
    <location>
        <begin position="37"/>
        <end position="69"/>
    </location>
</feature>
<dbReference type="AlphaFoldDB" id="A0A3B0T083"/>
<evidence type="ECO:0000256" key="1">
    <source>
        <dbReference type="SAM" id="MobiDB-lite"/>
    </source>
</evidence>
<reference evidence="2" key="1">
    <citation type="submission" date="2018-06" db="EMBL/GenBank/DDBJ databases">
        <authorList>
            <person name="Zhirakovskaya E."/>
        </authorList>
    </citation>
    <scope>NUCLEOTIDE SEQUENCE</scope>
</reference>